<name>A0A9X6RP96_HYPEX</name>
<reference evidence="2" key="1">
    <citation type="submission" date="2017-01" db="EMBL/GenBank/DDBJ databases">
        <title>Comparative genomics of anhydrobiosis in the tardigrade Hypsibius dujardini.</title>
        <authorList>
            <person name="Yoshida Y."/>
            <person name="Koutsovoulos G."/>
            <person name="Laetsch D."/>
            <person name="Stevens L."/>
            <person name="Kumar S."/>
            <person name="Horikawa D."/>
            <person name="Ishino K."/>
            <person name="Komine S."/>
            <person name="Tomita M."/>
            <person name="Blaxter M."/>
            <person name="Arakawa K."/>
        </authorList>
    </citation>
    <scope>NUCLEOTIDE SEQUENCE [LARGE SCALE GENOMIC DNA]</scope>
    <source>
        <strain evidence="2">Z151</strain>
    </source>
</reference>
<gene>
    <name evidence="1" type="ORF">BV898_19753</name>
</gene>
<comment type="caution">
    <text evidence="1">The sequence shown here is derived from an EMBL/GenBank/DDBJ whole genome shotgun (WGS) entry which is preliminary data.</text>
</comment>
<organism evidence="1 2">
    <name type="scientific">Hypsibius exemplaris</name>
    <name type="common">Freshwater tardigrade</name>
    <dbReference type="NCBI Taxonomy" id="2072580"/>
    <lineage>
        <taxon>Eukaryota</taxon>
        <taxon>Metazoa</taxon>
        <taxon>Ecdysozoa</taxon>
        <taxon>Tardigrada</taxon>
        <taxon>Eutardigrada</taxon>
        <taxon>Parachela</taxon>
        <taxon>Hypsibioidea</taxon>
        <taxon>Hypsibiidae</taxon>
        <taxon>Hypsibius</taxon>
    </lineage>
</organism>
<keyword evidence="2" id="KW-1185">Reference proteome</keyword>
<sequence>MRDSIAVRALKAGGSSPDSPSSIRLACRQLPRPASLGLLLSDSRAAYPASLSTYWPWRLSAHISIQHRVRSFLLGLNLFGARRLDVGGFGAGMAAYVPLRLWLRGPGCGHLVATCLFASGQPAGGLGLRPSVDPLEMGATQRFRRSLGLIRRHLGVGPRASMLPFLIRGDGLVTLVGTIREKLVPYVAGNERSWTKRWASRSGGLGNDATSSSAEDIVLIRRSDCSRVLGNRPGTRTGTFFGPLVAVRS</sequence>
<proteinExistence type="predicted"/>
<dbReference type="AlphaFoldDB" id="A0A9X6RP96"/>
<feature type="non-terminal residue" evidence="1">
    <location>
        <position position="249"/>
    </location>
</feature>
<dbReference type="Proteomes" id="UP000192578">
    <property type="component" value="Unassembled WGS sequence"/>
</dbReference>
<evidence type="ECO:0000313" key="1">
    <source>
        <dbReference type="EMBL" id="OWA55369.1"/>
    </source>
</evidence>
<protein>
    <submittedName>
        <fullName evidence="1">Uncharacterized protein</fullName>
    </submittedName>
</protein>
<evidence type="ECO:0000313" key="2">
    <source>
        <dbReference type="Proteomes" id="UP000192578"/>
    </source>
</evidence>
<dbReference type="EMBL" id="MTYJ01000704">
    <property type="protein sequence ID" value="OWA55369.1"/>
    <property type="molecule type" value="Genomic_DNA"/>
</dbReference>
<accession>A0A9X6RP96</accession>